<comment type="subcellular location">
    <subcellularLocation>
        <location evidence="1">Membrane</location>
        <topology evidence="1">Multi-pass membrane protein</topology>
    </subcellularLocation>
</comment>
<name>A0A7I8KUB0_SPIIN</name>
<organism evidence="7 8">
    <name type="scientific">Spirodela intermedia</name>
    <name type="common">Intermediate duckweed</name>
    <dbReference type="NCBI Taxonomy" id="51605"/>
    <lineage>
        <taxon>Eukaryota</taxon>
        <taxon>Viridiplantae</taxon>
        <taxon>Streptophyta</taxon>
        <taxon>Embryophyta</taxon>
        <taxon>Tracheophyta</taxon>
        <taxon>Spermatophyta</taxon>
        <taxon>Magnoliopsida</taxon>
        <taxon>Liliopsida</taxon>
        <taxon>Araceae</taxon>
        <taxon>Lemnoideae</taxon>
        <taxon>Spirodela</taxon>
    </lineage>
</organism>
<dbReference type="GO" id="GO:0016020">
    <property type="term" value="C:membrane"/>
    <property type="evidence" value="ECO:0007669"/>
    <property type="project" value="UniProtKB-SubCell"/>
</dbReference>
<dbReference type="Proteomes" id="UP000663760">
    <property type="component" value="Chromosome 8"/>
</dbReference>
<feature type="transmembrane region" description="Helical" evidence="6">
    <location>
        <begin position="167"/>
        <end position="186"/>
    </location>
</feature>
<evidence type="ECO:0000256" key="2">
    <source>
        <dbReference type="ARBA" id="ARBA00006948"/>
    </source>
</evidence>
<dbReference type="Pfam" id="PF04819">
    <property type="entry name" value="DUF716"/>
    <property type="match status" value="1"/>
</dbReference>
<evidence type="ECO:0000256" key="1">
    <source>
        <dbReference type="ARBA" id="ARBA00004141"/>
    </source>
</evidence>
<keyword evidence="8" id="KW-1185">Reference proteome</keyword>
<dbReference type="EMBL" id="LR746271">
    <property type="protein sequence ID" value="CAA7400688.1"/>
    <property type="molecule type" value="Genomic_DNA"/>
</dbReference>
<proteinExistence type="inferred from homology"/>
<protein>
    <submittedName>
        <fullName evidence="7">Uncharacterized protein</fullName>
    </submittedName>
</protein>
<gene>
    <name evidence="7" type="ORF">SI8410_08011366</name>
</gene>
<feature type="transmembrane region" description="Helical" evidence="6">
    <location>
        <begin position="132"/>
        <end position="155"/>
    </location>
</feature>
<keyword evidence="3 6" id="KW-0812">Transmembrane</keyword>
<reference evidence="7" key="1">
    <citation type="submission" date="2020-02" db="EMBL/GenBank/DDBJ databases">
        <authorList>
            <person name="Scholz U."/>
            <person name="Mascher M."/>
            <person name="Fiebig A."/>
        </authorList>
    </citation>
    <scope>NUCLEOTIDE SEQUENCE</scope>
</reference>
<evidence type="ECO:0000256" key="4">
    <source>
        <dbReference type="ARBA" id="ARBA00022989"/>
    </source>
</evidence>
<sequence>MAALLYHVFSFAALFSYGLYHLVSASRAHLKSQQHRDYAARPYHPLPLPPHGHHVLRHLPIYLVLLALVLAALNQVLIASSAAPDPLLRGRTPVHRLAALQSTVIILLFLLIAASLLVAHSRPHFLHLPPDLSFLLAALAFGFHSASSANSAASYDHPDDLPAKCDAVASTVAAASSALCLSLAVFPRLFVAELALAASVSLQGLWSLQTGLSLYAEAFIPEGCHRLLDVAAGIEGSTKCELEESRLRAAALLDLAFVMHTIFVAAVAVLIYAAVARAVGVGPGSLRKMGSYEVLPTGSSGGALNDMDQVQMKAIGKNAMQA</sequence>
<accession>A0A7I8KUB0</accession>
<evidence type="ECO:0000256" key="3">
    <source>
        <dbReference type="ARBA" id="ARBA00022692"/>
    </source>
</evidence>
<feature type="transmembrane region" description="Helical" evidence="6">
    <location>
        <begin position="59"/>
        <end position="78"/>
    </location>
</feature>
<feature type="transmembrane region" description="Helical" evidence="6">
    <location>
        <begin position="6"/>
        <end position="23"/>
    </location>
</feature>
<evidence type="ECO:0000256" key="5">
    <source>
        <dbReference type="ARBA" id="ARBA00023136"/>
    </source>
</evidence>
<dbReference type="OrthoDB" id="1924702at2759"/>
<keyword evidence="4 6" id="KW-1133">Transmembrane helix</keyword>
<dbReference type="AlphaFoldDB" id="A0A7I8KUB0"/>
<feature type="transmembrane region" description="Helical" evidence="6">
    <location>
        <begin position="252"/>
        <end position="275"/>
    </location>
</feature>
<evidence type="ECO:0000313" key="7">
    <source>
        <dbReference type="EMBL" id="CAA7400688.1"/>
    </source>
</evidence>
<keyword evidence="5 6" id="KW-0472">Membrane</keyword>
<evidence type="ECO:0000313" key="8">
    <source>
        <dbReference type="Proteomes" id="UP000663760"/>
    </source>
</evidence>
<dbReference type="PANTHER" id="PTHR47830:SF1">
    <property type="entry name" value="OS11G0534100 PROTEIN"/>
    <property type="match status" value="1"/>
</dbReference>
<comment type="similarity">
    <text evidence="2">Belongs to the TMEM45 family.</text>
</comment>
<feature type="transmembrane region" description="Helical" evidence="6">
    <location>
        <begin position="98"/>
        <end position="120"/>
    </location>
</feature>
<evidence type="ECO:0000256" key="6">
    <source>
        <dbReference type="SAM" id="Phobius"/>
    </source>
</evidence>
<dbReference type="InterPro" id="IPR006904">
    <property type="entry name" value="DUF716"/>
</dbReference>
<dbReference type="PANTHER" id="PTHR47830">
    <property type="entry name" value="OS11G0534100 PROTEIN"/>
    <property type="match status" value="1"/>
</dbReference>